<sequence length="1777" mass="197485">MAGCEPIRDASPGSPQPPWIGELDFWIRAMANTGRDALWQQGRDETVEVNQRALIDKVLARYSGEFTVFRELLQNADDAHATAAELRFDTKQHLAQQEQVAPTDSKVGDLQIATAGVSVDSGSKPKLPDLKKANVDQWTFRNNGMPFRDEDWNRLKKIAEGNPDEQKIGAFGVGFYSLFSVTEEPFVKSGTEWMGFYWRNGGDQLFARRGDLPLDPNSDSRDWTSFEMPLREPAPLPGLPVDIARFLATSLTFMTHLRCVSMYFDGRCLAKVEKEVGMPRNLAIPRGLNVTSPGGMMNATGMTSTSLYMKATVLRWVYDTGTDKKPPPSDKAVKPAPATSFFSSLFASFTSSAPSPAPTPTSLPSEPEKDPLETIVSSVQLSVFAAQVSVRLDKRMSAELERATKKKPPVTSTYQLIYTGKDEYDASKKEDEKEFRNTGSVFQGLRADLEGTGHAHVFIGHATAQTTGIGGHVAARFIPTVERESIDLVDRNVSQWNKELLYVGGLLARAVYEVELANIGELWSGALSNIPSEDEAGKTTREWLQGRCLHVLQFFTFHPTTPSSVVSEHFRSAFFASATPNHSFPIISTMGVRSARDVRVYNSAFTGFLKNTPMLPPDVAREGRLMLAALRERGLCMDVTFKDVLDELKSRILDEEEAVALLKWRMGLDAELTRTHGHELRSVFLGAAVFCIKEEKADGTGVERVVPLDSIRTYIHPKNTPIPLDSPLPNHTLPFSVSKQLGNADFKGLFGWLELGVPDWITNLVNPTTRKEAGVDITLDAVFAERVLGVIARVWTSMNAVQQQDVCNKLKDVPCIPTRAGIKVPNEAYFANAHVFSDLPIIVMPKGSSLKGPMEKVLIAMIHTGDWTTADLIKYLVAVRDTLSQLEMDRLKQTAAFMREGETGKPEGEGKEKVAPKRYLAKDLYEPTDALRNLGLPILFWSEQVKWRANSEEAKFMFELGLNRYPPLETILMLAGSTNIDKRAIALKYFIENHNTRYTSYQAGAFKHLAFVPALKPDGTSFLANPTVVYSNPECAVMGFDVVDSTLDKEAIVKLEIAANPATRALLTKLLGAPPRDQALSRKYYEYLASRIADFTPAELDRMSDTAFIPAAKTIVAPNGNFASTQQMFKPTQVYFGSPSSRDSTHSALFTFVDFGPKAATFLRAVGVKDEPTTQEVCAIIMQNPKAFKDAIGGYERYLSELKRIGAQVSTFPSAMRKVMAKSPMLLGTRRVVKAPTRPPKGRRASDASDDEGDVEIHFELLRAEDILIVDDAHSNSLFGHEIWGAPQEDVIEHFYEKLGSKRLSSLIYEEYKHVPSQNQSAKRAQDTRALVLERLPLFLHEHTHMKTLIKPEWLAQDAHFQVVMVNKLQLTRHLSHGRGFSATQEASAAAKREGARGTVILWLAENSQTDLYEVANSLCNVLFPRHKINDSLLFMTILSTDLRALKRRGYNVDRILHQQKVERARAEAARLQLERERKEAQETEARELVAAAKNNAIEPVHVPEKGGLINQVTPRPPVVDVQPKGSRQSVLGSFNSFRQKFTRGAGGGDRGNESETKSLLSPPGDNRSPLTPIPRAPSPSGQVTSQESIENNVRMAIAACRPESQSLIQNRQQMTMVKESLDEGYCDISGSDDDFALTSEVASYRVYIAKDIADADLLTAQKFDAITRFGNLVITPLRALYKLPPSSVHIFYDTKGGLIAFNRNGSLFLNLRYYEGWHDVLVQGGNLQKALISWYFTLAHEIAHNLVHPHNAEHEYYFSSLAELHMPAFLGLLSRS</sequence>
<feature type="compositionally biased region" description="Polar residues" evidence="2">
    <location>
        <begin position="1526"/>
        <end position="1540"/>
    </location>
</feature>
<dbReference type="OrthoDB" id="10031156at2759"/>
<dbReference type="InterPro" id="IPR022155">
    <property type="entry name" value="DUF3684"/>
</dbReference>
<feature type="coiled-coil region" evidence="1">
    <location>
        <begin position="1455"/>
        <end position="1496"/>
    </location>
</feature>
<name>A0A5N5QLN5_9AGAM</name>
<dbReference type="PANTHER" id="PTHR47839:SF1">
    <property type="entry name" value="DOMAIN PROTEIN, PUTATIVE (AFU_ORTHOLOGUE AFUA_6G04830)-RELATED"/>
    <property type="match status" value="1"/>
</dbReference>
<dbReference type="Proteomes" id="UP000383932">
    <property type="component" value="Unassembled WGS sequence"/>
</dbReference>
<keyword evidence="4" id="KW-1185">Reference proteome</keyword>
<feature type="region of interest" description="Disordered" evidence="2">
    <location>
        <begin position="352"/>
        <end position="371"/>
    </location>
</feature>
<protein>
    <submittedName>
        <fullName evidence="3">Uncharacterized protein</fullName>
    </submittedName>
</protein>
<accession>A0A5N5QLN5</accession>
<evidence type="ECO:0000256" key="2">
    <source>
        <dbReference type="SAM" id="MobiDB-lite"/>
    </source>
</evidence>
<dbReference type="InterPro" id="IPR036890">
    <property type="entry name" value="HATPase_C_sf"/>
</dbReference>
<dbReference type="EMBL" id="SSOP01000058">
    <property type="protein sequence ID" value="KAB5592660.1"/>
    <property type="molecule type" value="Genomic_DNA"/>
</dbReference>
<evidence type="ECO:0000256" key="1">
    <source>
        <dbReference type="SAM" id="Coils"/>
    </source>
</evidence>
<gene>
    <name evidence="3" type="ORF">CTheo_3924</name>
</gene>
<evidence type="ECO:0000313" key="4">
    <source>
        <dbReference type="Proteomes" id="UP000383932"/>
    </source>
</evidence>
<dbReference type="Gene3D" id="3.30.565.10">
    <property type="entry name" value="Histidine kinase-like ATPase, C-terminal domain"/>
    <property type="match status" value="1"/>
</dbReference>
<organism evidence="3 4">
    <name type="scientific">Ceratobasidium theobromae</name>
    <dbReference type="NCBI Taxonomy" id="1582974"/>
    <lineage>
        <taxon>Eukaryota</taxon>
        <taxon>Fungi</taxon>
        <taxon>Dikarya</taxon>
        <taxon>Basidiomycota</taxon>
        <taxon>Agaricomycotina</taxon>
        <taxon>Agaricomycetes</taxon>
        <taxon>Cantharellales</taxon>
        <taxon>Ceratobasidiaceae</taxon>
        <taxon>Ceratobasidium</taxon>
    </lineage>
</organism>
<dbReference type="PANTHER" id="PTHR47839">
    <property type="entry name" value="DOMAIN PROTEIN, PUTATIVE (AFU_ORTHOLOGUE AFUA_6G04830)-RELATED"/>
    <property type="match status" value="1"/>
</dbReference>
<dbReference type="SUPFAM" id="SSF55874">
    <property type="entry name" value="ATPase domain of HSP90 chaperone/DNA topoisomerase II/histidine kinase"/>
    <property type="match status" value="1"/>
</dbReference>
<dbReference type="NCBIfam" id="NF047352">
    <property type="entry name" value="P_loop_sacsin"/>
    <property type="match status" value="1"/>
</dbReference>
<evidence type="ECO:0000313" key="3">
    <source>
        <dbReference type="EMBL" id="KAB5592660.1"/>
    </source>
</evidence>
<dbReference type="Pfam" id="PF12449">
    <property type="entry name" value="DUF3684"/>
    <property type="match status" value="1"/>
</dbReference>
<keyword evidence="1" id="KW-0175">Coiled coil</keyword>
<proteinExistence type="predicted"/>
<comment type="caution">
    <text evidence="3">The sequence shown here is derived from an EMBL/GenBank/DDBJ whole genome shotgun (WGS) entry which is preliminary data.</text>
</comment>
<reference evidence="3 4" key="1">
    <citation type="journal article" date="2019" name="Fungal Biol. Biotechnol.">
        <title>Draft genome sequence of fastidious pathogen Ceratobasidium theobromae, which causes vascular-streak dieback in Theobroma cacao.</title>
        <authorList>
            <person name="Ali S.S."/>
            <person name="Asman A."/>
            <person name="Shao J."/>
            <person name="Firmansyah A.P."/>
            <person name="Susilo A.W."/>
            <person name="Rosmana A."/>
            <person name="McMahon P."/>
            <person name="Junaid M."/>
            <person name="Guest D."/>
            <person name="Kheng T.Y."/>
            <person name="Meinhardt L.W."/>
            <person name="Bailey B.A."/>
        </authorList>
    </citation>
    <scope>NUCLEOTIDE SEQUENCE [LARGE SCALE GENOMIC DNA]</scope>
    <source>
        <strain evidence="3 4">CT2</strain>
    </source>
</reference>
<feature type="region of interest" description="Disordered" evidence="2">
    <location>
        <begin position="1508"/>
        <end position="1588"/>
    </location>
</feature>